<dbReference type="AlphaFoldDB" id="D2AWB1"/>
<evidence type="ECO:0000313" key="3">
    <source>
        <dbReference type="Proteomes" id="UP000002029"/>
    </source>
</evidence>
<accession>D2AWB1</accession>
<protein>
    <submittedName>
        <fullName evidence="2">Uncharacterized protein</fullName>
    </submittedName>
</protein>
<keyword evidence="3" id="KW-1185">Reference proteome</keyword>
<proteinExistence type="predicted"/>
<dbReference type="Proteomes" id="UP000002029">
    <property type="component" value="Chromosome"/>
</dbReference>
<evidence type="ECO:0000256" key="1">
    <source>
        <dbReference type="SAM" id="MobiDB-lite"/>
    </source>
</evidence>
<dbReference type="STRING" id="479432.Sros_2079"/>
<name>D2AWB1_STRRD</name>
<reference evidence="2 3" key="1">
    <citation type="journal article" date="2010" name="Stand. Genomic Sci.">
        <title>Complete genome sequence of Streptosporangium roseum type strain (NI 9100).</title>
        <authorList>
            <person name="Nolan M."/>
            <person name="Sikorski J."/>
            <person name="Jando M."/>
            <person name="Lucas S."/>
            <person name="Lapidus A."/>
            <person name="Glavina Del Rio T."/>
            <person name="Chen F."/>
            <person name="Tice H."/>
            <person name="Pitluck S."/>
            <person name="Cheng J.F."/>
            <person name="Chertkov O."/>
            <person name="Sims D."/>
            <person name="Meincke L."/>
            <person name="Brettin T."/>
            <person name="Han C."/>
            <person name="Detter J.C."/>
            <person name="Bruce D."/>
            <person name="Goodwin L."/>
            <person name="Land M."/>
            <person name="Hauser L."/>
            <person name="Chang Y.J."/>
            <person name="Jeffries C.D."/>
            <person name="Ivanova N."/>
            <person name="Mavromatis K."/>
            <person name="Mikhailova N."/>
            <person name="Chen A."/>
            <person name="Palaniappan K."/>
            <person name="Chain P."/>
            <person name="Rohde M."/>
            <person name="Goker M."/>
            <person name="Bristow J."/>
            <person name="Eisen J.A."/>
            <person name="Markowitz V."/>
            <person name="Hugenholtz P."/>
            <person name="Kyrpides N.C."/>
            <person name="Klenk H.P."/>
        </authorList>
    </citation>
    <scope>NUCLEOTIDE SEQUENCE [LARGE SCALE GENOMIC DNA]</scope>
    <source>
        <strain evidence="3">ATCC 12428 / DSM 43021 / JCM 3005 / NI 9100</strain>
    </source>
</reference>
<dbReference type="EMBL" id="CP001814">
    <property type="protein sequence ID" value="ACZ85064.1"/>
    <property type="molecule type" value="Genomic_DNA"/>
</dbReference>
<organism evidence="2 3">
    <name type="scientific">Streptosporangium roseum (strain ATCC 12428 / DSM 43021 / JCM 3005 / KCTC 9067 / NCIMB 10171 / NRRL 2505 / NI 9100)</name>
    <dbReference type="NCBI Taxonomy" id="479432"/>
    <lineage>
        <taxon>Bacteria</taxon>
        <taxon>Bacillati</taxon>
        <taxon>Actinomycetota</taxon>
        <taxon>Actinomycetes</taxon>
        <taxon>Streptosporangiales</taxon>
        <taxon>Streptosporangiaceae</taxon>
        <taxon>Streptosporangium</taxon>
    </lineage>
</organism>
<feature type="region of interest" description="Disordered" evidence="1">
    <location>
        <begin position="20"/>
        <end position="46"/>
    </location>
</feature>
<sequence length="46" mass="5468">MPKKGSRLITVYRRRVRHKPTYRQGNSRTPPSIDRPPWMVAVKPRP</sequence>
<gene>
    <name evidence="2" type="ordered locus">Sros_2079</name>
</gene>
<dbReference type="KEGG" id="sro:Sros_2079"/>
<evidence type="ECO:0000313" key="2">
    <source>
        <dbReference type="EMBL" id="ACZ85064.1"/>
    </source>
</evidence>
<dbReference type="HOGENOM" id="CLU_3189696_0_0_11"/>